<feature type="compositionally biased region" description="Low complexity" evidence="3">
    <location>
        <begin position="523"/>
        <end position="536"/>
    </location>
</feature>
<evidence type="ECO:0000256" key="3">
    <source>
        <dbReference type="SAM" id="MobiDB-lite"/>
    </source>
</evidence>
<proteinExistence type="predicted"/>
<dbReference type="PANTHER" id="PTHR37534">
    <property type="entry name" value="TRANSCRIPTIONAL ACTIVATOR PROTEIN UGA3"/>
    <property type="match status" value="1"/>
</dbReference>
<dbReference type="GO" id="GO:0008270">
    <property type="term" value="F:zinc ion binding"/>
    <property type="evidence" value="ECO:0007669"/>
    <property type="project" value="InterPro"/>
</dbReference>
<evidence type="ECO:0000313" key="5">
    <source>
        <dbReference type="EMBL" id="KAF9629380.1"/>
    </source>
</evidence>
<evidence type="ECO:0000259" key="4">
    <source>
        <dbReference type="PROSITE" id="PS50048"/>
    </source>
</evidence>
<evidence type="ECO:0000313" key="6">
    <source>
        <dbReference type="Proteomes" id="UP000627934"/>
    </source>
</evidence>
<feature type="compositionally biased region" description="Acidic residues" evidence="3">
    <location>
        <begin position="93"/>
        <end position="106"/>
    </location>
</feature>
<evidence type="ECO:0000256" key="1">
    <source>
        <dbReference type="ARBA" id="ARBA00004123"/>
    </source>
</evidence>
<gene>
    <name evidence="5" type="ORF">BFW01_g10583</name>
</gene>
<name>A0A8H7IPZ1_9PEZI</name>
<feature type="compositionally biased region" description="Basic and acidic residues" evidence="3">
    <location>
        <begin position="117"/>
        <end position="129"/>
    </location>
</feature>
<reference evidence="5" key="2">
    <citation type="journal article" date="2018" name="DNA Res.">
        <title>Comparative genome and transcriptome analyses reveal adaptations to opportunistic infections in woody plant degrading pathogens of Botryosphaeriaceae.</title>
        <authorList>
            <person name="Yan J.Y."/>
            <person name="Zhao W.S."/>
            <person name="Chen Z."/>
            <person name="Xing Q.K."/>
            <person name="Zhang W."/>
            <person name="Chethana K.W.T."/>
            <person name="Xue M.F."/>
            <person name="Xu J.P."/>
            <person name="Phillips A.J.L."/>
            <person name="Wang Y."/>
            <person name="Liu J.H."/>
            <person name="Liu M."/>
            <person name="Zhou Y."/>
            <person name="Jayawardena R.S."/>
            <person name="Manawasinghe I.S."/>
            <person name="Huang J.B."/>
            <person name="Qiao G.H."/>
            <person name="Fu C.Y."/>
            <person name="Guo F.F."/>
            <person name="Dissanayake A.J."/>
            <person name="Peng Y.L."/>
            <person name="Hyde K.D."/>
            <person name="Li X.H."/>
        </authorList>
    </citation>
    <scope>NUCLEOTIDE SEQUENCE</scope>
    <source>
        <strain evidence="5">CSS-01s</strain>
    </source>
</reference>
<dbReference type="AlphaFoldDB" id="A0A8H7IPZ1"/>
<dbReference type="Gene3D" id="4.10.240.10">
    <property type="entry name" value="Zn(2)-C6 fungal-type DNA-binding domain"/>
    <property type="match status" value="1"/>
</dbReference>
<dbReference type="CDD" id="cd00067">
    <property type="entry name" value="GAL4"/>
    <property type="match status" value="1"/>
</dbReference>
<dbReference type="GO" id="GO:0045944">
    <property type="term" value="P:positive regulation of transcription by RNA polymerase II"/>
    <property type="evidence" value="ECO:0007669"/>
    <property type="project" value="TreeGrafter"/>
</dbReference>
<dbReference type="InterPro" id="IPR036864">
    <property type="entry name" value="Zn2-C6_fun-type_DNA-bd_sf"/>
</dbReference>
<comment type="subcellular location">
    <subcellularLocation>
        <location evidence="1">Nucleus</location>
    </subcellularLocation>
</comment>
<dbReference type="EMBL" id="MDYX01000024">
    <property type="protein sequence ID" value="KAF9629380.1"/>
    <property type="molecule type" value="Genomic_DNA"/>
</dbReference>
<evidence type="ECO:0000256" key="2">
    <source>
        <dbReference type="ARBA" id="ARBA00023242"/>
    </source>
</evidence>
<feature type="domain" description="Zn(2)-C6 fungal-type" evidence="4">
    <location>
        <begin position="8"/>
        <end position="38"/>
    </location>
</feature>
<dbReference type="Pfam" id="PF11951">
    <property type="entry name" value="Fungal_trans_2"/>
    <property type="match status" value="1"/>
</dbReference>
<keyword evidence="2" id="KW-0539">Nucleus</keyword>
<dbReference type="InterPro" id="IPR021858">
    <property type="entry name" value="Fun_TF"/>
</dbReference>
<feature type="region of interest" description="Disordered" evidence="3">
    <location>
        <begin position="523"/>
        <end position="543"/>
    </location>
</feature>
<dbReference type="GO" id="GO:0005634">
    <property type="term" value="C:nucleus"/>
    <property type="evidence" value="ECO:0007669"/>
    <property type="project" value="UniProtKB-SubCell"/>
</dbReference>
<dbReference type="Pfam" id="PF00172">
    <property type="entry name" value="Zn_clus"/>
    <property type="match status" value="1"/>
</dbReference>
<dbReference type="PANTHER" id="PTHR37534:SF2">
    <property type="entry name" value="N-ACETYLTRANSFERASE DOMAIN-CONTAINING PROTEIN"/>
    <property type="match status" value="1"/>
</dbReference>
<dbReference type="GO" id="GO:0000976">
    <property type="term" value="F:transcription cis-regulatory region binding"/>
    <property type="evidence" value="ECO:0007669"/>
    <property type="project" value="TreeGrafter"/>
</dbReference>
<feature type="region of interest" description="Disordered" evidence="3">
    <location>
        <begin position="93"/>
        <end position="131"/>
    </location>
</feature>
<comment type="caution">
    <text evidence="5">The sequence shown here is derived from an EMBL/GenBank/DDBJ whole genome shotgun (WGS) entry which is preliminary data.</text>
</comment>
<dbReference type="InterPro" id="IPR001138">
    <property type="entry name" value="Zn2Cys6_DnaBD"/>
</dbReference>
<reference evidence="5" key="1">
    <citation type="submission" date="2016-08" db="EMBL/GenBank/DDBJ databases">
        <authorList>
            <person name="Yan J."/>
        </authorList>
    </citation>
    <scope>NUCLEOTIDE SEQUENCE</scope>
    <source>
        <strain evidence="5">CSS-01s</strain>
    </source>
</reference>
<dbReference type="Proteomes" id="UP000627934">
    <property type="component" value="Unassembled WGS sequence"/>
</dbReference>
<sequence>MKSKFKKSADECRRRHVKCDGKRPECTPCIENRWVCTTTIHGCPFRHDHNPTAHSSDAEKRRKKLKFNNQPWVAIPSKLLFLEDGDDTFLLDNDSGDSDEFCDDQEAVLPEPEALDQVDRPDSSRRTPEHLLPAQRTSDLQEATLENIDNSLPTQLFPATESGPNHLSPSHTGQTLNNLPEIHADAISPNEYLDAPQWPETSPYSEDHRNYAEDFSPAAYDELHLDSPSPSPGLWPLMSSDEAILLRYFVTDLAHWFDFCSKDCHFATTVVQASSTCETLLNAIFAVSAKHLSLKGEFDPLACDRYQRKCLQILIPALNHERSLPDSTLFAATAILRLLDEMTDHDDGRHQARRGHILDTRILLLYAQNQQDHQPISVTDSSLRAVSLLVTLRQDIFISFLTRTPPPPSPLADDHHYHHHHLLPGIASSSYDRRQSNSNDVENRRLHEASETNNNGQHPVVVDDDYTHAAHVITLTADVLTACHVSGRMSIETWRRLHARLAAWERAKPPSFRPVRYERAATASSLTSATTTPSSSVGGGGVGEGGGGGGVACNGCGGGGGGGKGEGQQQQQPPRFFPRIWFANDCHIGAQLYSDVCRILLLVHDPSLPTLGLDRAKATQRVDGKVRGYVRRMCGVAVSHPNCQPAASVTGMVIAMCGDRFTDREEQEELLRIIEKSEAHLTWPYLKAGEQLRTYWGR</sequence>
<accession>A0A8H7IPZ1</accession>
<protein>
    <recommendedName>
        <fullName evidence="4">Zn(2)-C6 fungal-type domain-containing protein</fullName>
    </recommendedName>
</protein>
<dbReference type="PROSITE" id="PS50048">
    <property type="entry name" value="ZN2_CY6_FUNGAL_2"/>
    <property type="match status" value="1"/>
</dbReference>
<dbReference type="SUPFAM" id="SSF57701">
    <property type="entry name" value="Zn2/Cys6 DNA-binding domain"/>
    <property type="match status" value="1"/>
</dbReference>
<dbReference type="GO" id="GO:0000981">
    <property type="term" value="F:DNA-binding transcription factor activity, RNA polymerase II-specific"/>
    <property type="evidence" value="ECO:0007669"/>
    <property type="project" value="InterPro"/>
</dbReference>
<organism evidence="5 6">
    <name type="scientific">Lasiodiplodia theobromae</name>
    <dbReference type="NCBI Taxonomy" id="45133"/>
    <lineage>
        <taxon>Eukaryota</taxon>
        <taxon>Fungi</taxon>
        <taxon>Dikarya</taxon>
        <taxon>Ascomycota</taxon>
        <taxon>Pezizomycotina</taxon>
        <taxon>Dothideomycetes</taxon>
        <taxon>Dothideomycetes incertae sedis</taxon>
        <taxon>Botryosphaeriales</taxon>
        <taxon>Botryosphaeriaceae</taxon>
        <taxon>Lasiodiplodia</taxon>
    </lineage>
</organism>